<evidence type="ECO:0000256" key="8">
    <source>
        <dbReference type="ARBA" id="ARBA00022490"/>
    </source>
</evidence>
<dbReference type="GO" id="GO:0016208">
    <property type="term" value="F:AMP binding"/>
    <property type="evidence" value="ECO:0007669"/>
    <property type="project" value="TreeGrafter"/>
</dbReference>
<dbReference type="HAMAP" id="MF_00004">
    <property type="entry name" value="Aden_phosphoribosyltr"/>
    <property type="match status" value="1"/>
</dbReference>
<dbReference type="InterPro" id="IPR000836">
    <property type="entry name" value="PRTase_dom"/>
</dbReference>
<dbReference type="InterPro" id="IPR050054">
    <property type="entry name" value="UPRTase/APRTase"/>
</dbReference>
<evidence type="ECO:0000256" key="10">
    <source>
        <dbReference type="ARBA" id="ARBA00022679"/>
    </source>
</evidence>
<dbReference type="InterPro" id="IPR005764">
    <property type="entry name" value="Ade_phspho_trans"/>
</dbReference>
<evidence type="ECO:0000256" key="11">
    <source>
        <dbReference type="ARBA" id="ARBA00022726"/>
    </source>
</evidence>
<evidence type="ECO:0000256" key="12">
    <source>
        <dbReference type="HAMAP-Rule" id="MF_00004"/>
    </source>
</evidence>
<dbReference type="PANTHER" id="PTHR32315:SF3">
    <property type="entry name" value="ADENINE PHOSPHORIBOSYLTRANSFERASE"/>
    <property type="match status" value="1"/>
</dbReference>
<comment type="subcellular location">
    <subcellularLocation>
        <location evidence="3 12">Cytoplasm</location>
    </subcellularLocation>
</comment>
<dbReference type="AlphaFoldDB" id="A0A975DCR5"/>
<comment type="subunit">
    <text evidence="6 12">Homodimer.</text>
</comment>
<keyword evidence="9 12" id="KW-0328">Glycosyltransferase</keyword>
<keyword evidence="8 12" id="KW-0963">Cytoplasm</keyword>
<keyword evidence="11 12" id="KW-0660">Purine salvage</keyword>
<dbReference type="GO" id="GO:0006168">
    <property type="term" value="P:adenine salvage"/>
    <property type="evidence" value="ECO:0007669"/>
    <property type="project" value="InterPro"/>
</dbReference>
<dbReference type="NCBIfam" id="NF002632">
    <property type="entry name" value="PRK02304.1-1"/>
    <property type="match status" value="1"/>
</dbReference>
<evidence type="ECO:0000256" key="7">
    <source>
        <dbReference type="ARBA" id="ARBA00011893"/>
    </source>
</evidence>
<keyword evidence="15" id="KW-1185">Reference proteome</keyword>
<dbReference type="PANTHER" id="PTHR32315">
    <property type="entry name" value="ADENINE PHOSPHORIBOSYLTRANSFERASE"/>
    <property type="match status" value="1"/>
</dbReference>
<dbReference type="GO" id="GO:0006166">
    <property type="term" value="P:purine ribonucleoside salvage"/>
    <property type="evidence" value="ECO:0007669"/>
    <property type="project" value="UniProtKB-UniRule"/>
</dbReference>
<accession>A0A975DCR5</accession>
<comment type="function">
    <text evidence="2 12">Catalyzes a salvage reaction resulting in the formation of AMP, that is energically less costly than de novo synthesis.</text>
</comment>
<name>A0A975DCR5_9GAMM</name>
<dbReference type="NCBIfam" id="NF002634">
    <property type="entry name" value="PRK02304.1-3"/>
    <property type="match status" value="1"/>
</dbReference>
<comment type="pathway">
    <text evidence="4 12">Purine metabolism; AMP biosynthesis via salvage pathway; AMP from adenine: step 1/1.</text>
</comment>
<reference evidence="14" key="1">
    <citation type="submission" date="2021-03" db="EMBL/GenBank/DDBJ databases">
        <title>Description of Psychrosphaera ytuae sp. nov. isolated from deep sea sediment of South China Sea.</title>
        <authorList>
            <person name="Zhang J."/>
            <person name="Xu X.-D."/>
        </authorList>
    </citation>
    <scope>NUCLEOTIDE SEQUENCE</scope>
    <source>
        <strain evidence="14">MTZ26</strain>
    </source>
</reference>
<evidence type="ECO:0000256" key="5">
    <source>
        <dbReference type="ARBA" id="ARBA00008391"/>
    </source>
</evidence>
<evidence type="ECO:0000256" key="4">
    <source>
        <dbReference type="ARBA" id="ARBA00004659"/>
    </source>
</evidence>
<dbReference type="NCBIfam" id="TIGR01090">
    <property type="entry name" value="apt"/>
    <property type="match status" value="1"/>
</dbReference>
<dbReference type="GO" id="GO:0044209">
    <property type="term" value="P:AMP salvage"/>
    <property type="evidence" value="ECO:0007669"/>
    <property type="project" value="UniProtKB-UniRule"/>
</dbReference>
<organism evidence="14 15">
    <name type="scientific">Psychrosphaera ytuae</name>
    <dbReference type="NCBI Taxonomy" id="2820710"/>
    <lineage>
        <taxon>Bacteria</taxon>
        <taxon>Pseudomonadati</taxon>
        <taxon>Pseudomonadota</taxon>
        <taxon>Gammaproteobacteria</taxon>
        <taxon>Alteromonadales</taxon>
        <taxon>Pseudoalteromonadaceae</taxon>
        <taxon>Psychrosphaera</taxon>
    </lineage>
</organism>
<gene>
    <name evidence="12 14" type="primary">apt</name>
    <name evidence="14" type="ORF">J1N51_04665</name>
</gene>
<dbReference type="CDD" id="cd06223">
    <property type="entry name" value="PRTases_typeI"/>
    <property type="match status" value="1"/>
</dbReference>
<feature type="domain" description="Phosphoribosyltransferase" evidence="13">
    <location>
        <begin position="26"/>
        <end position="153"/>
    </location>
</feature>
<proteinExistence type="inferred from homology"/>
<evidence type="ECO:0000313" key="15">
    <source>
        <dbReference type="Proteomes" id="UP000682739"/>
    </source>
</evidence>
<dbReference type="EMBL" id="CP072110">
    <property type="protein sequence ID" value="QTH64760.1"/>
    <property type="molecule type" value="Genomic_DNA"/>
</dbReference>
<evidence type="ECO:0000256" key="6">
    <source>
        <dbReference type="ARBA" id="ARBA00011738"/>
    </source>
</evidence>
<dbReference type="Gene3D" id="3.40.50.2020">
    <property type="match status" value="1"/>
</dbReference>
<evidence type="ECO:0000256" key="1">
    <source>
        <dbReference type="ARBA" id="ARBA00000868"/>
    </source>
</evidence>
<dbReference type="InterPro" id="IPR029057">
    <property type="entry name" value="PRTase-like"/>
</dbReference>
<dbReference type="NCBIfam" id="NF002636">
    <property type="entry name" value="PRK02304.1-5"/>
    <property type="match status" value="1"/>
</dbReference>
<dbReference type="Pfam" id="PF00156">
    <property type="entry name" value="Pribosyltran"/>
    <property type="match status" value="1"/>
</dbReference>
<sequence length="177" mass="19348">MSDLIKNSIKTIPDYPKAGIQFRDVTSLMQNAEAFAATIDAFYEKYKNSGITAIVGTEARGFIFGAPLAYKLGVSFVPVRKPGKLPRAVYSQAYQLEYGEDILELHTDALSAEDKVLMVDDLLATGGTIEATTLLIRKLGAEVNDACFVVNLPDLGGEQRLNKLDINCYSLTEFDGE</sequence>
<keyword evidence="10 12" id="KW-0808">Transferase</keyword>
<dbReference type="GO" id="GO:0003999">
    <property type="term" value="F:adenine phosphoribosyltransferase activity"/>
    <property type="evidence" value="ECO:0007669"/>
    <property type="project" value="UniProtKB-UniRule"/>
</dbReference>
<dbReference type="SUPFAM" id="SSF53271">
    <property type="entry name" value="PRTase-like"/>
    <property type="match status" value="1"/>
</dbReference>
<dbReference type="RefSeq" id="WP_208832814.1">
    <property type="nucleotide sequence ID" value="NZ_CP072110.1"/>
</dbReference>
<evidence type="ECO:0000256" key="2">
    <source>
        <dbReference type="ARBA" id="ARBA00003968"/>
    </source>
</evidence>
<evidence type="ECO:0000259" key="13">
    <source>
        <dbReference type="Pfam" id="PF00156"/>
    </source>
</evidence>
<dbReference type="Proteomes" id="UP000682739">
    <property type="component" value="Chromosome"/>
</dbReference>
<comment type="similarity">
    <text evidence="5 12">Belongs to the purine/pyrimidine phosphoribosyltransferase family.</text>
</comment>
<evidence type="ECO:0000256" key="9">
    <source>
        <dbReference type="ARBA" id="ARBA00022676"/>
    </source>
</evidence>
<dbReference type="KEGG" id="psym:J1N51_04665"/>
<dbReference type="EC" id="2.4.2.7" evidence="7 12"/>
<dbReference type="GO" id="GO:0002055">
    <property type="term" value="F:adenine binding"/>
    <property type="evidence" value="ECO:0007669"/>
    <property type="project" value="TreeGrafter"/>
</dbReference>
<evidence type="ECO:0000313" key="14">
    <source>
        <dbReference type="EMBL" id="QTH64760.1"/>
    </source>
</evidence>
<dbReference type="GO" id="GO:0005737">
    <property type="term" value="C:cytoplasm"/>
    <property type="evidence" value="ECO:0007669"/>
    <property type="project" value="UniProtKB-SubCell"/>
</dbReference>
<protein>
    <recommendedName>
        <fullName evidence="7 12">Adenine phosphoribosyltransferase</fullName>
        <shortName evidence="12">APRT</shortName>
        <ecNumber evidence="7 12">2.4.2.7</ecNumber>
    </recommendedName>
</protein>
<dbReference type="FunFam" id="3.40.50.2020:FF:000004">
    <property type="entry name" value="Adenine phosphoribosyltransferase"/>
    <property type="match status" value="1"/>
</dbReference>
<comment type="catalytic activity">
    <reaction evidence="1 12">
        <text>AMP + diphosphate = 5-phospho-alpha-D-ribose 1-diphosphate + adenine</text>
        <dbReference type="Rhea" id="RHEA:16609"/>
        <dbReference type="ChEBI" id="CHEBI:16708"/>
        <dbReference type="ChEBI" id="CHEBI:33019"/>
        <dbReference type="ChEBI" id="CHEBI:58017"/>
        <dbReference type="ChEBI" id="CHEBI:456215"/>
        <dbReference type="EC" id="2.4.2.7"/>
    </reaction>
</comment>
<evidence type="ECO:0000256" key="3">
    <source>
        <dbReference type="ARBA" id="ARBA00004496"/>
    </source>
</evidence>